<keyword evidence="1" id="KW-0812">Transmembrane</keyword>
<sequence length="67" mass="7220">MKVFNIILIVIALGLIIYNATLVDFSNPLEGDSAIALIGVVAALCAVLLLIILNISKKIQDKVKEKK</sequence>
<protein>
    <submittedName>
        <fullName evidence="2">Uncharacterized protein</fullName>
    </submittedName>
</protein>
<reference evidence="2 3" key="1">
    <citation type="submission" date="2019-04" db="EMBL/GenBank/DDBJ databases">
        <title>Draft genome sequence of Robertkochia marina CC-AMO-30D.</title>
        <authorList>
            <person name="Hameed A."/>
            <person name="Lin S.-Y."/>
            <person name="Shahina M."/>
            <person name="Lai W.-A."/>
            <person name="Young C.-C."/>
        </authorList>
    </citation>
    <scope>NUCLEOTIDE SEQUENCE [LARGE SCALE GENOMIC DNA]</scope>
    <source>
        <strain evidence="2 3">CC-AMO-30D</strain>
    </source>
</reference>
<evidence type="ECO:0000256" key="1">
    <source>
        <dbReference type="SAM" id="Phobius"/>
    </source>
</evidence>
<organism evidence="2 3">
    <name type="scientific">Robertkochia marina</name>
    <dbReference type="NCBI Taxonomy" id="1227945"/>
    <lineage>
        <taxon>Bacteria</taxon>
        <taxon>Pseudomonadati</taxon>
        <taxon>Bacteroidota</taxon>
        <taxon>Flavobacteriia</taxon>
        <taxon>Flavobacteriales</taxon>
        <taxon>Flavobacteriaceae</taxon>
        <taxon>Robertkochia</taxon>
    </lineage>
</organism>
<name>A0A4V6RRU3_9FLAO</name>
<keyword evidence="1" id="KW-1133">Transmembrane helix</keyword>
<dbReference type="Proteomes" id="UP000305939">
    <property type="component" value="Unassembled WGS sequence"/>
</dbReference>
<feature type="transmembrane region" description="Helical" evidence="1">
    <location>
        <begin position="35"/>
        <end position="56"/>
    </location>
</feature>
<dbReference type="EMBL" id="SSMC01000001">
    <property type="protein sequence ID" value="THD69438.1"/>
    <property type="molecule type" value="Genomic_DNA"/>
</dbReference>
<keyword evidence="3" id="KW-1185">Reference proteome</keyword>
<evidence type="ECO:0000313" key="2">
    <source>
        <dbReference type="EMBL" id="THD69438.1"/>
    </source>
</evidence>
<dbReference type="RefSeq" id="WP_136334928.1">
    <property type="nucleotide sequence ID" value="NZ_QXMP01000001.1"/>
</dbReference>
<keyword evidence="1" id="KW-0472">Membrane</keyword>
<gene>
    <name evidence="2" type="ORF">E7Z59_03675</name>
</gene>
<evidence type="ECO:0000313" key="3">
    <source>
        <dbReference type="Proteomes" id="UP000305939"/>
    </source>
</evidence>
<comment type="caution">
    <text evidence="2">The sequence shown here is derived from an EMBL/GenBank/DDBJ whole genome shotgun (WGS) entry which is preliminary data.</text>
</comment>
<dbReference type="AlphaFoldDB" id="A0A4V6RRU3"/>
<accession>A0A4V6RRU3</accession>
<proteinExistence type="predicted"/>